<gene>
    <name evidence="2" type="ORF">BDW59DRAFT_160888</name>
</gene>
<evidence type="ECO:0000313" key="2">
    <source>
        <dbReference type="EMBL" id="KAL2826697.1"/>
    </source>
</evidence>
<feature type="region of interest" description="Disordered" evidence="1">
    <location>
        <begin position="359"/>
        <end position="401"/>
    </location>
</feature>
<feature type="compositionally biased region" description="Pro residues" evidence="1">
    <location>
        <begin position="387"/>
        <end position="401"/>
    </location>
</feature>
<dbReference type="Gene3D" id="3.40.50.1110">
    <property type="entry name" value="SGNH hydrolase"/>
    <property type="match status" value="1"/>
</dbReference>
<dbReference type="InterPro" id="IPR036514">
    <property type="entry name" value="SGNH_hydro_sf"/>
</dbReference>
<evidence type="ECO:0000313" key="3">
    <source>
        <dbReference type="Proteomes" id="UP001610335"/>
    </source>
</evidence>
<accession>A0ABR4IGJ0</accession>
<evidence type="ECO:0008006" key="4">
    <source>
        <dbReference type="Google" id="ProtNLM"/>
    </source>
</evidence>
<name>A0ABR4IGJ0_9EURO</name>
<protein>
    <recommendedName>
        <fullName evidence="4">VCBS repeat-containing protein</fullName>
    </recommendedName>
</protein>
<reference evidence="2 3" key="1">
    <citation type="submission" date="2024-07" db="EMBL/GenBank/DDBJ databases">
        <title>Section-level genome sequencing and comparative genomics of Aspergillus sections Usti and Cavernicolus.</title>
        <authorList>
            <consortium name="Lawrence Berkeley National Laboratory"/>
            <person name="Nybo J.L."/>
            <person name="Vesth T.C."/>
            <person name="Theobald S."/>
            <person name="Frisvad J.C."/>
            <person name="Larsen T.O."/>
            <person name="Kjaerboelling I."/>
            <person name="Rothschild-Mancinelli K."/>
            <person name="Lyhne E.K."/>
            <person name="Kogle M.E."/>
            <person name="Barry K."/>
            <person name="Clum A."/>
            <person name="Na H."/>
            <person name="Ledsgaard L."/>
            <person name="Lin J."/>
            <person name="Lipzen A."/>
            <person name="Kuo A."/>
            <person name="Riley R."/>
            <person name="Mondo S."/>
            <person name="LaButti K."/>
            <person name="Haridas S."/>
            <person name="Pangalinan J."/>
            <person name="Salamov A.A."/>
            <person name="Simmons B.A."/>
            <person name="Magnuson J.K."/>
            <person name="Chen J."/>
            <person name="Drula E."/>
            <person name="Henrissat B."/>
            <person name="Wiebenga A."/>
            <person name="Lubbers R.J."/>
            <person name="Gomes A.C."/>
            <person name="Makela M.R."/>
            <person name="Stajich J."/>
            <person name="Grigoriev I.V."/>
            <person name="Mortensen U.H."/>
            <person name="De vries R.P."/>
            <person name="Baker S.E."/>
            <person name="Andersen M.R."/>
        </authorList>
    </citation>
    <scope>NUCLEOTIDE SEQUENCE [LARGE SCALE GENOMIC DNA]</scope>
    <source>
        <strain evidence="2 3">CBS 600.67</strain>
    </source>
</reference>
<dbReference type="EMBL" id="JBFXLS010000029">
    <property type="protein sequence ID" value="KAL2826697.1"/>
    <property type="molecule type" value="Genomic_DNA"/>
</dbReference>
<keyword evidence="3" id="KW-1185">Reference proteome</keyword>
<dbReference type="InterPro" id="IPR028994">
    <property type="entry name" value="Integrin_alpha_N"/>
</dbReference>
<dbReference type="Proteomes" id="UP001610335">
    <property type="component" value="Unassembled WGS sequence"/>
</dbReference>
<comment type="caution">
    <text evidence="2">The sequence shown here is derived from an EMBL/GenBank/DDBJ whole genome shotgun (WGS) entry which is preliminary data.</text>
</comment>
<feature type="compositionally biased region" description="Low complexity" evidence="1">
    <location>
        <begin position="374"/>
        <end position="386"/>
    </location>
</feature>
<dbReference type="SUPFAM" id="SSF69318">
    <property type="entry name" value="Integrin alpha N-terminal domain"/>
    <property type="match status" value="1"/>
</dbReference>
<proteinExistence type="predicted"/>
<evidence type="ECO:0000256" key="1">
    <source>
        <dbReference type="SAM" id="MobiDB-lite"/>
    </source>
</evidence>
<organism evidence="2 3">
    <name type="scientific">Aspergillus cavernicola</name>
    <dbReference type="NCBI Taxonomy" id="176166"/>
    <lineage>
        <taxon>Eukaryota</taxon>
        <taxon>Fungi</taxon>
        <taxon>Dikarya</taxon>
        <taxon>Ascomycota</taxon>
        <taxon>Pezizomycotina</taxon>
        <taxon>Eurotiomycetes</taxon>
        <taxon>Eurotiomycetidae</taxon>
        <taxon>Eurotiales</taxon>
        <taxon>Aspergillaceae</taxon>
        <taxon>Aspergillus</taxon>
        <taxon>Aspergillus subgen. Nidulantes</taxon>
    </lineage>
</organism>
<sequence length="401" mass="43812">MPAAVESSCRLRKNQANPPLLSATAISMFRLTKPFRKFTRLALVLATISFMPLVDGSRRLKSVQCQSFGRKVSGTPTLTLAYPRPPLLYNNATDDWTDLTLRKRDNLEGHSLRILPLGASITRGNGSSDKNGCRKHLREALQWANAEVNMVDSMRSRTDFNNNNHEGHNGFTIKKLFEKAELLYHQGSGADNGPYKHKGMAQGLQAVFASVDKEYIADTIFWADLTGNGQDNQISLCIDPDGRTFAAMSTGSDVYTNMRQVKKPEGKDRANFQFVDVNGDGKADMIWLDKLGGSAQVWYNKALEHAPDTQSSMTWRHGGDAYLQSARGEAIHFDNLRGTGRADMIDAVPRTNEATTWFSVSCGGGGGGDDGPLRDPGLPQEDGPPSGEDPPPGEDNPPVVG</sequence>